<proteinExistence type="predicted"/>
<name>A0A371F8T7_MUCPR</name>
<protein>
    <recommendedName>
        <fullName evidence="3">Retrotransposon gag domain-containing protein</fullName>
    </recommendedName>
</protein>
<dbReference type="OrthoDB" id="1747743at2759"/>
<dbReference type="EMBL" id="QJKJ01010088">
    <property type="protein sequence ID" value="RDX74702.1"/>
    <property type="molecule type" value="Genomic_DNA"/>
</dbReference>
<accession>A0A371F8T7</accession>
<feature type="non-terminal residue" evidence="1">
    <location>
        <position position="1"/>
    </location>
</feature>
<gene>
    <name evidence="1" type="ORF">CR513_45510</name>
</gene>
<sequence length="84" mass="9909">MDSSLFPQRMFKGTKSVEEYFIEMELKLIRAQLVESQEAIMVRFLNGLNRDIQYIVELCEYTLCTKPQELNSNLRGMEKELTLL</sequence>
<evidence type="ECO:0008006" key="3">
    <source>
        <dbReference type="Google" id="ProtNLM"/>
    </source>
</evidence>
<comment type="caution">
    <text evidence="1">The sequence shown here is derived from an EMBL/GenBank/DDBJ whole genome shotgun (WGS) entry which is preliminary data.</text>
</comment>
<dbReference type="Proteomes" id="UP000257109">
    <property type="component" value="Unassembled WGS sequence"/>
</dbReference>
<organism evidence="1 2">
    <name type="scientific">Mucuna pruriens</name>
    <name type="common">Velvet bean</name>
    <name type="synonym">Dolichos pruriens</name>
    <dbReference type="NCBI Taxonomy" id="157652"/>
    <lineage>
        <taxon>Eukaryota</taxon>
        <taxon>Viridiplantae</taxon>
        <taxon>Streptophyta</taxon>
        <taxon>Embryophyta</taxon>
        <taxon>Tracheophyta</taxon>
        <taxon>Spermatophyta</taxon>
        <taxon>Magnoliopsida</taxon>
        <taxon>eudicotyledons</taxon>
        <taxon>Gunneridae</taxon>
        <taxon>Pentapetalae</taxon>
        <taxon>rosids</taxon>
        <taxon>fabids</taxon>
        <taxon>Fabales</taxon>
        <taxon>Fabaceae</taxon>
        <taxon>Papilionoideae</taxon>
        <taxon>50 kb inversion clade</taxon>
        <taxon>NPAAA clade</taxon>
        <taxon>indigoferoid/millettioid clade</taxon>
        <taxon>Phaseoleae</taxon>
        <taxon>Mucuna</taxon>
    </lineage>
</organism>
<dbReference type="AlphaFoldDB" id="A0A371F8T7"/>
<evidence type="ECO:0000313" key="1">
    <source>
        <dbReference type="EMBL" id="RDX74702.1"/>
    </source>
</evidence>
<keyword evidence="2" id="KW-1185">Reference proteome</keyword>
<evidence type="ECO:0000313" key="2">
    <source>
        <dbReference type="Proteomes" id="UP000257109"/>
    </source>
</evidence>
<reference evidence="1" key="1">
    <citation type="submission" date="2018-05" db="EMBL/GenBank/DDBJ databases">
        <title>Draft genome of Mucuna pruriens seed.</title>
        <authorList>
            <person name="Nnadi N.E."/>
            <person name="Vos R."/>
            <person name="Hasami M.H."/>
            <person name="Devisetty U.K."/>
            <person name="Aguiy J.C."/>
        </authorList>
    </citation>
    <scope>NUCLEOTIDE SEQUENCE [LARGE SCALE GENOMIC DNA]</scope>
    <source>
        <strain evidence="1">JCA_2017</strain>
    </source>
</reference>